<dbReference type="Proteomes" id="UP000193933">
    <property type="component" value="Unassembled WGS sequence"/>
</dbReference>
<evidence type="ECO:0000313" key="1">
    <source>
        <dbReference type="EMBL" id="ORM50648.1"/>
    </source>
</evidence>
<comment type="caution">
    <text evidence="1">The sequence shown here is derived from an EMBL/GenBank/DDBJ whole genome shotgun (WGS) entry which is preliminary data.</text>
</comment>
<reference evidence="1 2" key="1">
    <citation type="journal article" date="2017" name="Antonie Van Leeuwenhoek">
        <title>Phylogenomic resolution of the bacterial genus Pantoea and its relationship with Erwinia and Tatumella.</title>
        <authorList>
            <person name="Palmer M."/>
            <person name="Steenkamp E.T."/>
            <person name="Coetzee M.P."/>
            <person name="Chan W.Y."/>
            <person name="van Zyl E."/>
            <person name="De Maayer P."/>
            <person name="Coutinho T.A."/>
            <person name="Blom J."/>
            <person name="Smits T.H."/>
            <person name="Duffy B."/>
            <person name="Venter S.N."/>
        </authorList>
    </citation>
    <scope>NUCLEOTIDE SEQUENCE [LARGE SCALE GENOMIC DNA]</scope>
    <source>
        <strain evidence="1 2">LMG 24534</strain>
    </source>
</reference>
<dbReference type="OrthoDB" id="9802417at2"/>
<evidence type="ECO:0008006" key="3">
    <source>
        <dbReference type="Google" id="ProtNLM"/>
    </source>
</evidence>
<dbReference type="InterPro" id="IPR038573">
    <property type="entry name" value="BrnT_sf"/>
</dbReference>
<accession>A0A1X1BRC2</accession>
<dbReference type="InterPro" id="IPR007460">
    <property type="entry name" value="BrnT_toxin"/>
</dbReference>
<dbReference type="AlphaFoldDB" id="A0A1X1BRC2"/>
<organism evidence="1 2">
    <name type="scientific">Pantoea conspicua</name>
    <dbReference type="NCBI Taxonomy" id="472705"/>
    <lineage>
        <taxon>Bacteria</taxon>
        <taxon>Pseudomonadati</taxon>
        <taxon>Pseudomonadota</taxon>
        <taxon>Gammaproteobacteria</taxon>
        <taxon>Enterobacterales</taxon>
        <taxon>Erwiniaceae</taxon>
        <taxon>Pantoea</taxon>
    </lineage>
</organism>
<proteinExistence type="predicted"/>
<protein>
    <recommendedName>
        <fullName evidence="3">BrnT family toxin</fullName>
    </recommendedName>
</protein>
<gene>
    <name evidence="1" type="ORF">HA41_18650</name>
</gene>
<dbReference type="RefSeq" id="WP_031378256.1">
    <property type="nucleotide sequence ID" value="NZ_MLFN01000090.1"/>
</dbReference>
<evidence type="ECO:0000313" key="2">
    <source>
        <dbReference type="Proteomes" id="UP000193933"/>
    </source>
</evidence>
<dbReference type="Gene3D" id="3.10.450.530">
    <property type="entry name" value="Ribonuclease toxin, BrnT, of type II toxin-antitoxin system"/>
    <property type="match status" value="1"/>
</dbReference>
<sequence length="99" mass="11711">MKTELEFEWDSVKAETNFRKHGIRFEEAALVFDDPLHLSAQDRFENGEYRWQTIGMVRGCLVVLVAHTTRFEDGSEVIRIISARRAERSERRRYEHGQV</sequence>
<dbReference type="EMBL" id="MLFN01000090">
    <property type="protein sequence ID" value="ORM50648.1"/>
    <property type="molecule type" value="Genomic_DNA"/>
</dbReference>
<dbReference type="Pfam" id="PF04365">
    <property type="entry name" value="BrnT_toxin"/>
    <property type="match status" value="1"/>
</dbReference>
<keyword evidence="2" id="KW-1185">Reference proteome</keyword>
<name>A0A1X1BRC2_9GAMM</name>